<reference evidence="1 2" key="1">
    <citation type="submission" date="2013-12" db="EMBL/GenBank/DDBJ databases">
        <title>The Genome Sequence of Candida albicans P78048.</title>
        <authorList>
            <consortium name="The Broad Institute Genome Sequencing Platform"/>
            <consortium name="The Broad Institute Genome Sequencing Center for Infectious Disease"/>
            <person name="Cuomo C."/>
            <person name="Bennett R."/>
            <person name="Hirakawa M."/>
            <person name="Noverr M."/>
            <person name="Mitchell A."/>
            <person name="Young S.K."/>
            <person name="Zeng Q."/>
            <person name="Gargeya S."/>
            <person name="Fitzgerald M."/>
            <person name="Abouelleil A."/>
            <person name="Alvarado L."/>
            <person name="Berlin A.M."/>
            <person name="Chapman S.B."/>
            <person name="Dewar J."/>
            <person name="Goldberg J."/>
            <person name="Griggs A."/>
            <person name="Gujja S."/>
            <person name="Hansen M."/>
            <person name="Howarth C."/>
            <person name="Imamovic A."/>
            <person name="Larimer J."/>
            <person name="McCowan C."/>
            <person name="Murphy C."/>
            <person name="Pearson M."/>
            <person name="Priest M."/>
            <person name="Roberts A."/>
            <person name="Saif S."/>
            <person name="Shea T."/>
            <person name="Sykes S."/>
            <person name="Wortman J."/>
            <person name="Nusbaum C."/>
            <person name="Birren B."/>
        </authorList>
    </citation>
    <scope>NUCLEOTIDE SEQUENCE [LARGE SCALE GENOMIC DNA]</scope>
    <source>
        <strain evidence="1 2">P78048</strain>
    </source>
</reference>
<organism evidence="1 2">
    <name type="scientific">Candida albicans P78048</name>
    <dbReference type="NCBI Taxonomy" id="1094989"/>
    <lineage>
        <taxon>Eukaryota</taxon>
        <taxon>Fungi</taxon>
        <taxon>Dikarya</taxon>
        <taxon>Ascomycota</taxon>
        <taxon>Saccharomycotina</taxon>
        <taxon>Pichiomycetes</taxon>
        <taxon>Debaryomycetaceae</taxon>
        <taxon>Candida/Lodderomyces clade</taxon>
        <taxon>Candida</taxon>
    </lineage>
</organism>
<protein>
    <submittedName>
        <fullName evidence="1">Uncharacterized protein</fullName>
    </submittedName>
</protein>
<evidence type="ECO:0000313" key="1">
    <source>
        <dbReference type="EMBL" id="KGR13892.1"/>
    </source>
</evidence>
<dbReference type="AlphaFoldDB" id="A0AB34PYD2"/>
<sequence length="166" mass="19382">MILVILLLIWNIHTKQNVVRITFPATLIDSLLTRYSLCHAYAYRGVINCRFFYSTTKPTLHQEHYYCKSKEFTMSSKQITKTTKIKCFVRKKKGIMIIVECMSNCLVLGRGGLKRHGKVVFGAMYADIIYSGNWEFHVLHLKFDQFVLLLTTLFFNYCSLLSFPVF</sequence>
<evidence type="ECO:0000313" key="2">
    <source>
        <dbReference type="Proteomes" id="UP000030161"/>
    </source>
</evidence>
<name>A0AB34PYD2_CANAX</name>
<comment type="caution">
    <text evidence="1">The sequence shown here is derived from an EMBL/GenBank/DDBJ whole genome shotgun (WGS) entry which is preliminary data.</text>
</comment>
<accession>A0AB34PYD2</accession>
<dbReference type="Proteomes" id="UP000030161">
    <property type="component" value="Unassembled WGS sequence"/>
</dbReference>
<proteinExistence type="predicted"/>
<dbReference type="EMBL" id="AJIX01000013">
    <property type="protein sequence ID" value="KGR13892.1"/>
    <property type="molecule type" value="Genomic_DNA"/>
</dbReference>
<gene>
    <name evidence="1" type="ORF">MG3_02326</name>
</gene>